<dbReference type="AlphaFoldDB" id="A0A7W9LZ21"/>
<dbReference type="RefSeq" id="WP_184916810.1">
    <property type="nucleotide sequence ID" value="NZ_JACHMO010000001.1"/>
</dbReference>
<evidence type="ECO:0000313" key="2">
    <source>
        <dbReference type="Proteomes" id="UP000552097"/>
    </source>
</evidence>
<dbReference type="Proteomes" id="UP000552097">
    <property type="component" value="Unassembled WGS sequence"/>
</dbReference>
<gene>
    <name evidence="1" type="ORF">F4560_001005</name>
</gene>
<protein>
    <submittedName>
        <fullName evidence="1">CRISPR system Cascade subunit CasA</fullName>
    </submittedName>
</protein>
<dbReference type="NCBIfam" id="TIGR02547">
    <property type="entry name" value="casA_cse1"/>
    <property type="match status" value="1"/>
</dbReference>
<accession>A0A7W9LZ21</accession>
<organism evidence="1 2">
    <name type="scientific">Saccharothrix ecbatanensis</name>
    <dbReference type="NCBI Taxonomy" id="1105145"/>
    <lineage>
        <taxon>Bacteria</taxon>
        <taxon>Bacillati</taxon>
        <taxon>Actinomycetota</taxon>
        <taxon>Actinomycetes</taxon>
        <taxon>Pseudonocardiales</taxon>
        <taxon>Pseudonocardiaceae</taxon>
        <taxon>Saccharothrix</taxon>
    </lineage>
</organism>
<comment type="caution">
    <text evidence="1">The sequence shown here is derived from an EMBL/GenBank/DDBJ whole genome shotgun (WGS) entry which is preliminary data.</text>
</comment>
<sequence length="535" mass="59415">MTREAATSFDLLTERWIPVIDRNGTPDKVGLRRLLLESHALRRISGSTSPMTAALYRLVLALFHRAYAVTTEVEWKDRWEAKSLPAKPLQKYLADFGDRFDLFDPQRPFLQCPALARVTPQTPAKLIPHRAVGNNVTLFDHTTATDITLLDPDEAACWLITTQAFDPGGTKTPYERVRSSKLAPCNRLGVVLVEGDTLLQTLLFNALLYDPELHKPRKTTIDDAPIWEAAVPPPGIPDKRPARGWTDLLTWPSRRILLSHRRDGDAIKVDGVVITPGVEFTGELVHDEKMAAFRQPTGKNGKPKKDAPLQPIRLAPLRGVWRHSVELLLADQPGEGRSRVRPPALDQIARLAERGRLPQGASYTLRVFGQQLNKEQSVVVDYLEDAVPAPVALLRANDPVVATLVGIAIALADDAGAALRHLESGYREERRAKPVSGLDLAYWPHLTNAFGELLEDMAKARRKQRPETDALTAWAEHVARTVRSAGNRWATGASIDGRDLLIIAKHVEKFDNIVAKLVRTFQAKVRGSLTKEQDG</sequence>
<dbReference type="InterPro" id="IPR013381">
    <property type="entry name" value="CRISPR-assoc_prot_Cse1"/>
</dbReference>
<name>A0A7W9LZ21_9PSEU</name>
<dbReference type="Pfam" id="PF09481">
    <property type="entry name" value="CRISPR_Cse1"/>
    <property type="match status" value="1"/>
</dbReference>
<evidence type="ECO:0000313" key="1">
    <source>
        <dbReference type="EMBL" id="MBB5801237.1"/>
    </source>
</evidence>
<proteinExistence type="predicted"/>
<reference evidence="1 2" key="1">
    <citation type="submission" date="2020-08" db="EMBL/GenBank/DDBJ databases">
        <title>Sequencing the genomes of 1000 actinobacteria strains.</title>
        <authorList>
            <person name="Klenk H.-P."/>
        </authorList>
    </citation>
    <scope>NUCLEOTIDE SEQUENCE [LARGE SCALE GENOMIC DNA]</scope>
    <source>
        <strain evidence="1 2">DSM 45486</strain>
    </source>
</reference>
<keyword evidence="2" id="KW-1185">Reference proteome</keyword>
<dbReference type="EMBL" id="JACHMO010000001">
    <property type="protein sequence ID" value="MBB5801237.1"/>
    <property type="molecule type" value="Genomic_DNA"/>
</dbReference>